<dbReference type="PANTHER" id="PTHR30121">
    <property type="entry name" value="UNCHARACTERIZED PROTEIN YJGR-RELATED"/>
    <property type="match status" value="1"/>
</dbReference>
<accession>A0A4V3GTH4</accession>
<evidence type="ECO:0000313" key="3">
    <source>
        <dbReference type="EMBL" id="TDX26813.1"/>
    </source>
</evidence>
<dbReference type="OrthoDB" id="7817736at2"/>
<dbReference type="InterPro" id="IPR032689">
    <property type="entry name" value="TraG-D_C"/>
</dbReference>
<organism evidence="3 4">
    <name type="scientific">Modicisalibacter xianhensis</name>
    <dbReference type="NCBI Taxonomy" id="442341"/>
    <lineage>
        <taxon>Bacteria</taxon>
        <taxon>Pseudomonadati</taxon>
        <taxon>Pseudomonadota</taxon>
        <taxon>Gammaproteobacteria</taxon>
        <taxon>Oceanospirillales</taxon>
        <taxon>Halomonadaceae</taxon>
        <taxon>Modicisalibacter</taxon>
    </lineage>
</organism>
<dbReference type="PANTHER" id="PTHR30121:SF6">
    <property type="entry name" value="SLR6007 PROTEIN"/>
    <property type="match status" value="1"/>
</dbReference>
<comment type="caution">
    <text evidence="3">The sequence shown here is derived from an EMBL/GenBank/DDBJ whole genome shotgun (WGS) entry which is preliminary data.</text>
</comment>
<evidence type="ECO:0000259" key="2">
    <source>
        <dbReference type="Pfam" id="PF12696"/>
    </source>
</evidence>
<reference evidence="3 4" key="1">
    <citation type="submission" date="2019-03" db="EMBL/GenBank/DDBJ databases">
        <title>Freshwater and sediment microbial communities from various areas in North America, analyzing microbe dynamics in response to fracking.</title>
        <authorList>
            <person name="Lamendella R."/>
        </authorList>
    </citation>
    <scope>NUCLEOTIDE SEQUENCE [LARGE SCALE GENOMIC DNA]</scope>
    <source>
        <strain evidence="3 4">6_TX</strain>
    </source>
</reference>
<dbReference type="InterPro" id="IPR027417">
    <property type="entry name" value="P-loop_NTPase"/>
</dbReference>
<dbReference type="RefSeq" id="WP_134019387.1">
    <property type="nucleotide sequence ID" value="NZ_SOEC01000015.1"/>
</dbReference>
<dbReference type="AlphaFoldDB" id="A0A4V3GTH4"/>
<dbReference type="InterPro" id="IPR022458">
    <property type="entry name" value="Conjugative_coupling_TraG/TraD"/>
</dbReference>
<dbReference type="Pfam" id="PF01935">
    <property type="entry name" value="DUF87"/>
    <property type="match status" value="1"/>
</dbReference>
<dbReference type="InterPro" id="IPR002789">
    <property type="entry name" value="HerA_central"/>
</dbReference>
<dbReference type="NCBIfam" id="TIGR03743">
    <property type="entry name" value="SXT_TraD"/>
    <property type="match status" value="1"/>
</dbReference>
<feature type="domain" description="Helicase HerA central" evidence="1">
    <location>
        <begin position="159"/>
        <end position="197"/>
    </location>
</feature>
<gene>
    <name evidence="3" type="ORF">DFO67_11578</name>
</gene>
<evidence type="ECO:0000313" key="4">
    <source>
        <dbReference type="Proteomes" id="UP000294489"/>
    </source>
</evidence>
<name>A0A4V3GTH4_9GAMM</name>
<dbReference type="Gene3D" id="3.40.50.300">
    <property type="entry name" value="P-loop containing nucleotide triphosphate hydrolases"/>
    <property type="match status" value="2"/>
</dbReference>
<sequence>MGDLSYEMPWRPNYEAQAAGGWLVAAGLAMGVNQFSQMPAEPFYWMAGICAGMAMARLPKAIKLHTLKRHLGGRELEFIKLKELQRIMAKHPDEMWLGYGFAWENRHVQRAFEILKRDWSSIVNTNPKRGKEAPMGQPWIHGLEPKEAKIYQPLKHSEGHTLIVGTTGSGKTRLFDVLINQAILRNEAVIIIDPKGDKEMQENARRTCEAMGCPERFVSFHPAFPEQSIRIDPLRNYTRVTEIASRIAALIPSEAGADPFKSFGWQALNNIAQGLSLTYQRPNLKLLRRFLEGGAAGLVIQALSAYCERHVEGWEGDALPYLERVPNGSREKRAQAFMRYYYDRVQPEHPSTELEGLLNMFKHDATHFGKMVASLLPIMNMLTSGELGELLSPDPTDSDDPRLITDSAKIINNAMVAYIGLDSLTDNMVASAIGSIFLSDLTAVAGDRYNFGVDNRQVNIFVDEAAEVINDPFIQLLNKGRGAKLRLFVATQTFADFAARMGSEHKALQVLGNMNNTIALRVKDTETQEYVTKGLPTTRVKYVMRTQGQNTQGDQPIMHGGNQGERLMEEESELFPSQLLGMLPNLEYIANISGGKLIKGRLPILIG</sequence>
<feature type="domain" description="TraD/TraG TraM recognition site" evidence="2">
    <location>
        <begin position="458"/>
        <end position="576"/>
    </location>
</feature>
<dbReference type="SUPFAM" id="SSF52540">
    <property type="entry name" value="P-loop containing nucleoside triphosphate hydrolases"/>
    <property type="match status" value="1"/>
</dbReference>
<dbReference type="InterPro" id="IPR051162">
    <property type="entry name" value="T4SS_component"/>
</dbReference>
<dbReference type="Proteomes" id="UP000294489">
    <property type="component" value="Unassembled WGS sequence"/>
</dbReference>
<protein>
    <submittedName>
        <fullName evidence="3">Conjugal transfer pilus assembly protein TraD</fullName>
    </submittedName>
</protein>
<evidence type="ECO:0000259" key="1">
    <source>
        <dbReference type="Pfam" id="PF01935"/>
    </source>
</evidence>
<proteinExistence type="predicted"/>
<dbReference type="Pfam" id="PF12696">
    <property type="entry name" value="TraG-D_C"/>
    <property type="match status" value="1"/>
</dbReference>
<dbReference type="CDD" id="cd01127">
    <property type="entry name" value="TrwB_TraG_TraD_VirD4"/>
    <property type="match status" value="2"/>
</dbReference>
<dbReference type="EMBL" id="SOEC01000015">
    <property type="protein sequence ID" value="TDX26813.1"/>
    <property type="molecule type" value="Genomic_DNA"/>
</dbReference>